<evidence type="ECO:0000313" key="6">
    <source>
        <dbReference type="EMBL" id="GEO86946.1"/>
    </source>
</evidence>
<dbReference type="InterPro" id="IPR020843">
    <property type="entry name" value="ER"/>
</dbReference>
<dbReference type="SUPFAM" id="SSF51735">
    <property type="entry name" value="NAD(P)-binding Rossmann-fold domains"/>
    <property type="match status" value="1"/>
</dbReference>
<dbReference type="SMART" id="SM00829">
    <property type="entry name" value="PKS_ER"/>
    <property type="match status" value="1"/>
</dbReference>
<keyword evidence="7" id="KW-1185">Reference proteome</keyword>
<evidence type="ECO:0000259" key="5">
    <source>
        <dbReference type="SMART" id="SM00829"/>
    </source>
</evidence>
<dbReference type="InterPro" id="IPR002328">
    <property type="entry name" value="ADH_Zn_CS"/>
</dbReference>
<protein>
    <submittedName>
        <fullName evidence="6">Dehydrogenase</fullName>
    </submittedName>
</protein>
<comment type="caution">
    <text evidence="6">The sequence shown here is derived from an EMBL/GenBank/DDBJ whole genome shotgun (WGS) entry which is preliminary data.</text>
</comment>
<evidence type="ECO:0000313" key="7">
    <source>
        <dbReference type="Proteomes" id="UP000321717"/>
    </source>
</evidence>
<dbReference type="PROSITE" id="PS00059">
    <property type="entry name" value="ADH_ZINC"/>
    <property type="match status" value="1"/>
</dbReference>
<dbReference type="Pfam" id="PF00107">
    <property type="entry name" value="ADH_zinc_N"/>
    <property type="match status" value="1"/>
</dbReference>
<keyword evidence="2 4" id="KW-0862">Zinc</keyword>
<dbReference type="InterPro" id="IPR036291">
    <property type="entry name" value="NAD(P)-bd_dom_sf"/>
</dbReference>
<dbReference type="InterPro" id="IPR050129">
    <property type="entry name" value="Zn_alcohol_dh"/>
</dbReference>
<dbReference type="InterPro" id="IPR013149">
    <property type="entry name" value="ADH-like_C"/>
</dbReference>
<dbReference type="PANTHER" id="PTHR43401">
    <property type="entry name" value="L-THREONINE 3-DEHYDROGENASE"/>
    <property type="match status" value="1"/>
</dbReference>
<evidence type="ECO:0000256" key="1">
    <source>
        <dbReference type="ARBA" id="ARBA00022723"/>
    </source>
</evidence>
<comment type="similarity">
    <text evidence="4">Belongs to the zinc-containing alcohol dehydrogenase family.</text>
</comment>
<dbReference type="InterPro" id="IPR011032">
    <property type="entry name" value="GroES-like_sf"/>
</dbReference>
<dbReference type="SUPFAM" id="SSF50129">
    <property type="entry name" value="GroES-like"/>
    <property type="match status" value="1"/>
</dbReference>
<proteinExistence type="inferred from homology"/>
<evidence type="ECO:0000256" key="4">
    <source>
        <dbReference type="RuleBase" id="RU361277"/>
    </source>
</evidence>
<evidence type="ECO:0000256" key="2">
    <source>
        <dbReference type="ARBA" id="ARBA00022833"/>
    </source>
</evidence>
<evidence type="ECO:0000256" key="3">
    <source>
        <dbReference type="ARBA" id="ARBA00023002"/>
    </source>
</evidence>
<dbReference type="Gene3D" id="3.40.50.720">
    <property type="entry name" value="NAD(P)-binding Rossmann-like Domain"/>
    <property type="match status" value="1"/>
</dbReference>
<dbReference type="RefSeq" id="WP_235916779.1">
    <property type="nucleotide sequence ID" value="NZ_BJZP01000027.1"/>
</dbReference>
<organism evidence="6 7">
    <name type="scientific">Ciceribacter naphthalenivorans</name>
    <dbReference type="NCBI Taxonomy" id="1118451"/>
    <lineage>
        <taxon>Bacteria</taxon>
        <taxon>Pseudomonadati</taxon>
        <taxon>Pseudomonadota</taxon>
        <taxon>Alphaproteobacteria</taxon>
        <taxon>Hyphomicrobiales</taxon>
        <taxon>Rhizobiaceae</taxon>
        <taxon>Ciceribacter</taxon>
    </lineage>
</organism>
<comment type="cofactor">
    <cofactor evidence="4">
        <name>Zn(2+)</name>
        <dbReference type="ChEBI" id="CHEBI:29105"/>
    </cofactor>
</comment>
<dbReference type="GO" id="GO:0016616">
    <property type="term" value="F:oxidoreductase activity, acting on the CH-OH group of donors, NAD or NADP as acceptor"/>
    <property type="evidence" value="ECO:0007669"/>
    <property type="project" value="UniProtKB-ARBA"/>
</dbReference>
<keyword evidence="3" id="KW-0560">Oxidoreductase</keyword>
<accession>A0A512HNB9</accession>
<dbReference type="InterPro" id="IPR013154">
    <property type="entry name" value="ADH-like_N"/>
</dbReference>
<dbReference type="Proteomes" id="UP000321717">
    <property type="component" value="Unassembled WGS sequence"/>
</dbReference>
<dbReference type="Gene3D" id="3.90.180.10">
    <property type="entry name" value="Medium-chain alcohol dehydrogenases, catalytic domain"/>
    <property type="match status" value="1"/>
</dbReference>
<feature type="domain" description="Enoyl reductase (ER)" evidence="5">
    <location>
        <begin position="15"/>
        <end position="342"/>
    </location>
</feature>
<dbReference type="AlphaFoldDB" id="A0A512HNB9"/>
<dbReference type="GO" id="GO:0008270">
    <property type="term" value="F:zinc ion binding"/>
    <property type="evidence" value="ECO:0007669"/>
    <property type="project" value="InterPro"/>
</dbReference>
<dbReference type="PANTHER" id="PTHR43401:SF2">
    <property type="entry name" value="L-THREONINE 3-DEHYDROGENASE"/>
    <property type="match status" value="1"/>
</dbReference>
<keyword evidence="1 4" id="KW-0479">Metal-binding</keyword>
<dbReference type="EMBL" id="BJZP01000027">
    <property type="protein sequence ID" value="GEO86946.1"/>
    <property type="molecule type" value="Genomic_DNA"/>
</dbReference>
<name>A0A512HNB9_9HYPH</name>
<gene>
    <name evidence="6" type="ORF">RNA01_38780</name>
</gene>
<sequence>MLPDTMKAAVLVEPGRFEVKQVPLPKCGPRDVLVKVKRAGVCGTDIHIFRGHFAAESIPLIPGHEFSGVVAAVGSDVDMVAVGTPIVADINVGCGHCYYCRKNEVVLCSEIKQIGIHRNGAFAEYVLVPERLIIPIPNDMPFEIAALTEPLSCCVRLFERNDVRAGQSVVVLGAGPIGNLHIQMARLVGAAPIIAVDLNENRLAAAKKAGADVTVSDPAQVAAVVKQYTDGRGADVVIESVGSAKLYEQAFDLIRPGGRVAAFGVSSAEARSSLSPLMFVMKEVAMKGTVASSGDDFHNALTLLKYGRIKTEFFTSVIRPLDDVQKAIEDFMGNQDTLKIQISVDG</sequence>
<dbReference type="Pfam" id="PF08240">
    <property type="entry name" value="ADH_N"/>
    <property type="match status" value="1"/>
</dbReference>
<reference evidence="6 7" key="1">
    <citation type="submission" date="2019-07" db="EMBL/GenBank/DDBJ databases">
        <title>Whole genome shotgun sequence of Rhizobium naphthalenivorans NBRC 107585.</title>
        <authorList>
            <person name="Hosoyama A."/>
            <person name="Uohara A."/>
            <person name="Ohji S."/>
            <person name="Ichikawa N."/>
        </authorList>
    </citation>
    <scope>NUCLEOTIDE SEQUENCE [LARGE SCALE GENOMIC DNA]</scope>
    <source>
        <strain evidence="6 7">NBRC 107585</strain>
    </source>
</reference>